<protein>
    <submittedName>
        <fullName evidence="2">Uncharacterized protein</fullName>
    </submittedName>
</protein>
<gene>
    <name evidence="2" type="ORF">BN1723_013363</name>
</gene>
<dbReference type="EMBL" id="CVQI01016669">
    <property type="protein sequence ID" value="CRK24721.1"/>
    <property type="molecule type" value="Genomic_DNA"/>
</dbReference>
<reference evidence="3" key="1">
    <citation type="submission" date="2015-05" db="EMBL/GenBank/DDBJ databases">
        <authorList>
            <person name="Fogelqvist Johan"/>
        </authorList>
    </citation>
    <scope>NUCLEOTIDE SEQUENCE [LARGE SCALE GENOMIC DNA]</scope>
</reference>
<name>A0A0G4LRK2_VERLO</name>
<evidence type="ECO:0000313" key="2">
    <source>
        <dbReference type="EMBL" id="CRK24721.1"/>
    </source>
</evidence>
<evidence type="ECO:0000256" key="1">
    <source>
        <dbReference type="SAM" id="MobiDB-lite"/>
    </source>
</evidence>
<feature type="region of interest" description="Disordered" evidence="1">
    <location>
        <begin position="176"/>
        <end position="202"/>
    </location>
</feature>
<proteinExistence type="predicted"/>
<sequence>MAARCMAWRCAVPSVGWSTGHRPGDCFRERIATNNRLLVLPPLIPSHFSHSLHRWSLFVAPRFTVLVCGCQGHVFSNNGSTAFAPFYSSSLFREPEQSHHEPSAPLPLPLPRHRRLAAVDLPLLPSGDGDGDGAGQDMSAGCSVWPNVCERVSLAPRTVGTVTSCVAHTLSRAKSGLRLPRPPLPPRDVRPRLPLPSPRHSQEVLPCSVHACQSEIQLTHP</sequence>
<organism evidence="2 3">
    <name type="scientific">Verticillium longisporum</name>
    <name type="common">Verticillium dahliae var. longisporum</name>
    <dbReference type="NCBI Taxonomy" id="100787"/>
    <lineage>
        <taxon>Eukaryota</taxon>
        <taxon>Fungi</taxon>
        <taxon>Dikarya</taxon>
        <taxon>Ascomycota</taxon>
        <taxon>Pezizomycotina</taxon>
        <taxon>Sordariomycetes</taxon>
        <taxon>Hypocreomycetidae</taxon>
        <taxon>Glomerellales</taxon>
        <taxon>Plectosphaerellaceae</taxon>
        <taxon>Verticillium</taxon>
    </lineage>
</organism>
<dbReference type="Proteomes" id="UP000045706">
    <property type="component" value="Unassembled WGS sequence"/>
</dbReference>
<accession>A0A0G4LRK2</accession>
<evidence type="ECO:0000313" key="3">
    <source>
        <dbReference type="Proteomes" id="UP000045706"/>
    </source>
</evidence>
<dbReference type="AlphaFoldDB" id="A0A0G4LRK2"/>